<keyword evidence="5" id="KW-0997">Cell inner membrane</keyword>
<evidence type="ECO:0000256" key="7">
    <source>
        <dbReference type="ARBA" id="ARBA00022927"/>
    </source>
</evidence>
<comment type="similarity">
    <text evidence="2">Belongs to the TonB family.</text>
</comment>
<comment type="subcellular location">
    <subcellularLocation>
        <location evidence="1">Cell inner membrane</location>
        <topology evidence="1">Single-pass membrane protein</topology>
        <orientation evidence="1">Periplasmic side</orientation>
    </subcellularLocation>
</comment>
<evidence type="ECO:0000256" key="3">
    <source>
        <dbReference type="ARBA" id="ARBA00022448"/>
    </source>
</evidence>
<keyword evidence="3" id="KW-0813">Transport</keyword>
<dbReference type="Gene3D" id="3.30.1150.10">
    <property type="match status" value="1"/>
</dbReference>
<evidence type="ECO:0000256" key="8">
    <source>
        <dbReference type="ARBA" id="ARBA00022989"/>
    </source>
</evidence>
<keyword evidence="4" id="KW-1003">Cell membrane</keyword>
<keyword evidence="6" id="KW-0812">Transmembrane</keyword>
<dbReference type="Proteomes" id="UP000322822">
    <property type="component" value="Chromosome 1"/>
</dbReference>
<dbReference type="GO" id="GO:0055085">
    <property type="term" value="P:transmembrane transport"/>
    <property type="evidence" value="ECO:0007669"/>
    <property type="project" value="InterPro"/>
</dbReference>
<accession>A0A5P2H1S0</accession>
<dbReference type="GO" id="GO:0005886">
    <property type="term" value="C:plasma membrane"/>
    <property type="evidence" value="ECO:0007669"/>
    <property type="project" value="UniProtKB-SubCell"/>
</dbReference>
<evidence type="ECO:0000313" key="11">
    <source>
        <dbReference type="EMBL" id="QET01758.1"/>
    </source>
</evidence>
<dbReference type="InterPro" id="IPR006260">
    <property type="entry name" value="TonB/TolA_C"/>
</dbReference>
<evidence type="ECO:0000256" key="6">
    <source>
        <dbReference type="ARBA" id="ARBA00022692"/>
    </source>
</evidence>
<proteinExistence type="inferred from homology"/>
<dbReference type="NCBIfam" id="TIGR01352">
    <property type="entry name" value="tonB_Cterm"/>
    <property type="match status" value="1"/>
</dbReference>
<dbReference type="PANTHER" id="PTHR33446">
    <property type="entry name" value="PROTEIN TONB-RELATED"/>
    <property type="match status" value="1"/>
</dbReference>
<gene>
    <name evidence="11" type="ORF">FOB72_06665</name>
</gene>
<feature type="domain" description="TonB C-terminal" evidence="10">
    <location>
        <begin position="185"/>
        <end position="275"/>
    </location>
</feature>
<dbReference type="GO" id="GO:0015031">
    <property type="term" value="P:protein transport"/>
    <property type="evidence" value="ECO:0007669"/>
    <property type="project" value="UniProtKB-KW"/>
</dbReference>
<evidence type="ECO:0000256" key="1">
    <source>
        <dbReference type="ARBA" id="ARBA00004383"/>
    </source>
</evidence>
<dbReference type="SUPFAM" id="SSF74653">
    <property type="entry name" value="TolA/TonB C-terminal domain"/>
    <property type="match status" value="1"/>
</dbReference>
<reference evidence="11 12" key="1">
    <citation type="submission" date="2019-09" db="EMBL/GenBank/DDBJ databases">
        <title>FDA dAtabase for Regulatory Grade micrObial Sequences (FDA-ARGOS): Supporting development and validation of Infectious Disease Dx tests.</title>
        <authorList>
            <person name="Sciortino C."/>
            <person name="Tallon L."/>
            <person name="Sadzewicz L."/>
            <person name="Vavikolanu K."/>
            <person name="Mehta A."/>
            <person name="Aluvathingal J."/>
            <person name="Nadendla S."/>
            <person name="Nandy P."/>
            <person name="Geyer C."/>
            <person name="Yan Y."/>
            <person name="Sichtig H."/>
        </authorList>
    </citation>
    <scope>NUCLEOTIDE SEQUENCE [LARGE SCALE GENOMIC DNA]</scope>
    <source>
        <strain evidence="11 12">FDAARGOS_664</strain>
    </source>
</reference>
<evidence type="ECO:0000259" key="10">
    <source>
        <dbReference type="PROSITE" id="PS52015"/>
    </source>
</evidence>
<dbReference type="InterPro" id="IPR037682">
    <property type="entry name" value="TonB_C"/>
</dbReference>
<keyword evidence="8" id="KW-1133">Transmembrane helix</keyword>
<sequence>MPRLDPRLSLLAVITAVAGCATQPVEPLTDAEAGNIATVFFAEKARSSLARDYWRQERMKWAVSCVGGWSAGDMGQRLVPALRRELTEDELHQARRFLATPTGQLYAEQAVYRAPRAALTPEQSVDMRVFAESDAGRKLMNPATVSQMVHELASASGATLEACKTRHASAPGPSVEPITDPRILERAIGEIACTRPTPSYPREAIRDDQTGKANVRVWINPQGIVFMTLVVKSSNFQALDDAAERAVQAMRCAPFIHEGKAISVTAIQPISFELR</sequence>
<protein>
    <submittedName>
        <fullName evidence="11">TonB family protein</fullName>
    </submittedName>
</protein>
<evidence type="ECO:0000313" key="12">
    <source>
        <dbReference type="Proteomes" id="UP000322822"/>
    </source>
</evidence>
<evidence type="ECO:0000256" key="5">
    <source>
        <dbReference type="ARBA" id="ARBA00022519"/>
    </source>
</evidence>
<dbReference type="PROSITE" id="PS52015">
    <property type="entry name" value="TONB_CTD"/>
    <property type="match status" value="1"/>
</dbReference>
<dbReference type="RefSeq" id="WP_150371808.1">
    <property type="nucleotide sequence ID" value="NZ_CP044065.1"/>
</dbReference>
<dbReference type="InterPro" id="IPR051045">
    <property type="entry name" value="TonB-dependent_transducer"/>
</dbReference>
<evidence type="ECO:0000256" key="4">
    <source>
        <dbReference type="ARBA" id="ARBA00022475"/>
    </source>
</evidence>
<dbReference type="EMBL" id="CP044065">
    <property type="protein sequence ID" value="QET01758.1"/>
    <property type="molecule type" value="Genomic_DNA"/>
</dbReference>
<dbReference type="InterPro" id="IPR018637">
    <property type="entry name" value="DUF2059"/>
</dbReference>
<dbReference type="PROSITE" id="PS51257">
    <property type="entry name" value="PROKAR_LIPOPROTEIN"/>
    <property type="match status" value="1"/>
</dbReference>
<dbReference type="OrthoDB" id="9792439at2"/>
<dbReference type="AlphaFoldDB" id="A0A5P2H1S0"/>
<evidence type="ECO:0000256" key="2">
    <source>
        <dbReference type="ARBA" id="ARBA00006555"/>
    </source>
</evidence>
<keyword evidence="7" id="KW-0653">Protein transport</keyword>
<dbReference type="Pfam" id="PF03544">
    <property type="entry name" value="TonB_C"/>
    <property type="match status" value="1"/>
</dbReference>
<evidence type="ECO:0000256" key="9">
    <source>
        <dbReference type="ARBA" id="ARBA00023136"/>
    </source>
</evidence>
<dbReference type="Pfam" id="PF09832">
    <property type="entry name" value="DUF2059"/>
    <property type="match status" value="1"/>
</dbReference>
<keyword evidence="9" id="KW-0472">Membrane</keyword>
<organism evidence="11 12">
    <name type="scientific">Cupriavidus pauculus</name>
    <dbReference type="NCBI Taxonomy" id="82633"/>
    <lineage>
        <taxon>Bacteria</taxon>
        <taxon>Pseudomonadati</taxon>
        <taxon>Pseudomonadota</taxon>
        <taxon>Betaproteobacteria</taxon>
        <taxon>Burkholderiales</taxon>
        <taxon>Burkholderiaceae</taxon>
        <taxon>Cupriavidus</taxon>
    </lineage>
</organism>
<name>A0A5P2H1S0_9BURK</name>